<dbReference type="eggNOG" id="COG3932">
    <property type="taxonomic scope" value="Bacteria"/>
</dbReference>
<protein>
    <submittedName>
        <fullName evidence="2">Putative ABC-type transport system, permease component</fullName>
    </submittedName>
</protein>
<feature type="transmembrane region" description="Helical" evidence="1">
    <location>
        <begin position="186"/>
        <end position="204"/>
    </location>
</feature>
<dbReference type="PIRSF" id="PIRSF033239">
    <property type="entry name" value="ExoD"/>
    <property type="match status" value="1"/>
</dbReference>
<feature type="transmembrane region" description="Helical" evidence="1">
    <location>
        <begin position="137"/>
        <end position="153"/>
    </location>
</feature>
<keyword evidence="1" id="KW-1133">Transmembrane helix</keyword>
<accession>A0A084UBS0</accession>
<dbReference type="PANTHER" id="PTHR41795:SF1">
    <property type="entry name" value="EXOPOLYSACCHARIDE SYNTHESIS PROTEIN"/>
    <property type="match status" value="1"/>
</dbReference>
<keyword evidence="3" id="KW-1185">Reference proteome</keyword>
<evidence type="ECO:0000313" key="2">
    <source>
        <dbReference type="EMBL" id="KFB10406.1"/>
    </source>
</evidence>
<dbReference type="PANTHER" id="PTHR41795">
    <property type="entry name" value="EXOPOLYSACCHARIDE SYNTHESIS PROTEIN"/>
    <property type="match status" value="1"/>
</dbReference>
<comment type="caution">
    <text evidence="2">The sequence shown here is derived from an EMBL/GenBank/DDBJ whole genome shotgun (WGS) entry which is preliminary data.</text>
</comment>
<dbReference type="Proteomes" id="UP000053675">
    <property type="component" value="Unassembled WGS sequence"/>
</dbReference>
<sequence length="206" mass="22691">MRHVCRLAGMAEDDPHSINDILDRLHETAEDEKKVSIGQMMDAFGHRSYGPFLIVPPLIEFSPLGAIPGVPTFLAFIVFMFAVQILIGKKHFWLPDFVLKREISADKLDKGTRKARSTANFLDRHFHGRMRWLTTKPFIRVAAAITMLLTLAVPPLELLPFASTGPMLAIATLGLALLVRDGMLMILASLIAIAAVGAGLWFFVGG</sequence>
<reference evidence="2 3" key="1">
    <citation type="submission" date="2014-05" db="EMBL/GenBank/DDBJ databases">
        <title>Draft Genome Sequence of Nitratireductor basaltis Strain UMTGB225, A Marine Bacterium Isolated from Green Barrel Tunicate.</title>
        <authorList>
            <person name="Gan H.Y."/>
        </authorList>
    </citation>
    <scope>NUCLEOTIDE SEQUENCE [LARGE SCALE GENOMIC DNA]</scope>
    <source>
        <strain evidence="2 3">UMTGB225</strain>
    </source>
</reference>
<keyword evidence="1" id="KW-0812">Transmembrane</keyword>
<name>A0A084UBS0_9HYPH</name>
<keyword evidence="1" id="KW-0472">Membrane</keyword>
<dbReference type="AlphaFoldDB" id="A0A084UBS0"/>
<dbReference type="Pfam" id="PF06055">
    <property type="entry name" value="ExoD"/>
    <property type="match status" value="1"/>
</dbReference>
<dbReference type="RefSeq" id="WP_200875504.1">
    <property type="nucleotide sequence ID" value="NZ_JMQM01000001.1"/>
</dbReference>
<evidence type="ECO:0000313" key="3">
    <source>
        <dbReference type="Proteomes" id="UP000053675"/>
    </source>
</evidence>
<dbReference type="PATRIC" id="fig|472175.3.peg.1451"/>
<dbReference type="STRING" id="472175.EL18_01438"/>
<feature type="transmembrane region" description="Helical" evidence="1">
    <location>
        <begin position="66"/>
        <end position="87"/>
    </location>
</feature>
<evidence type="ECO:0000256" key="1">
    <source>
        <dbReference type="SAM" id="Phobius"/>
    </source>
</evidence>
<dbReference type="EMBL" id="JMQM01000001">
    <property type="protein sequence ID" value="KFB10406.1"/>
    <property type="molecule type" value="Genomic_DNA"/>
</dbReference>
<dbReference type="InterPro" id="IPR010331">
    <property type="entry name" value="ExoD"/>
</dbReference>
<proteinExistence type="predicted"/>
<gene>
    <name evidence="2" type="ORF">EL18_01438</name>
</gene>
<organism evidence="2 3">
    <name type="scientific">Nitratireductor basaltis</name>
    <dbReference type="NCBI Taxonomy" id="472175"/>
    <lineage>
        <taxon>Bacteria</taxon>
        <taxon>Pseudomonadati</taxon>
        <taxon>Pseudomonadota</taxon>
        <taxon>Alphaproteobacteria</taxon>
        <taxon>Hyphomicrobiales</taxon>
        <taxon>Phyllobacteriaceae</taxon>
        <taxon>Nitratireductor</taxon>
    </lineage>
</organism>